<organism evidence="1 2">
    <name type="scientific">Gigaspora margarita</name>
    <dbReference type="NCBI Taxonomy" id="4874"/>
    <lineage>
        <taxon>Eukaryota</taxon>
        <taxon>Fungi</taxon>
        <taxon>Fungi incertae sedis</taxon>
        <taxon>Mucoromycota</taxon>
        <taxon>Glomeromycotina</taxon>
        <taxon>Glomeromycetes</taxon>
        <taxon>Diversisporales</taxon>
        <taxon>Gigasporaceae</taxon>
        <taxon>Gigaspora</taxon>
    </lineage>
</organism>
<accession>A0ABN7W126</accession>
<evidence type="ECO:0000313" key="2">
    <source>
        <dbReference type="Proteomes" id="UP000789901"/>
    </source>
</evidence>
<sequence>MQINLYEINIDSTELEDYDDSDINNSLDINDSIELETNALEEIDMIIEQGTSNLFLKQLINFDIEELTVELNEKNINRTEVTNEWTF</sequence>
<dbReference type="Proteomes" id="UP000789901">
    <property type="component" value="Unassembled WGS sequence"/>
</dbReference>
<protein>
    <submittedName>
        <fullName evidence="1">16737_t:CDS:1</fullName>
    </submittedName>
</protein>
<evidence type="ECO:0000313" key="1">
    <source>
        <dbReference type="EMBL" id="CAG8810561.1"/>
    </source>
</evidence>
<reference evidence="1 2" key="1">
    <citation type="submission" date="2021-06" db="EMBL/GenBank/DDBJ databases">
        <authorList>
            <person name="Kallberg Y."/>
            <person name="Tangrot J."/>
            <person name="Rosling A."/>
        </authorList>
    </citation>
    <scope>NUCLEOTIDE SEQUENCE [LARGE SCALE GENOMIC DNA]</scope>
    <source>
        <strain evidence="1 2">120-4 pot B 10/14</strain>
    </source>
</reference>
<comment type="caution">
    <text evidence="1">The sequence shown here is derived from an EMBL/GenBank/DDBJ whole genome shotgun (WGS) entry which is preliminary data.</text>
</comment>
<proteinExistence type="predicted"/>
<keyword evidence="2" id="KW-1185">Reference proteome</keyword>
<dbReference type="EMBL" id="CAJVQB010027452">
    <property type="protein sequence ID" value="CAG8810561.1"/>
    <property type="molecule type" value="Genomic_DNA"/>
</dbReference>
<name>A0ABN7W126_GIGMA</name>
<gene>
    <name evidence="1" type="ORF">GMARGA_LOCUS25116</name>
</gene>